<gene>
    <name evidence="1" type="ORF">JEQ17_07185</name>
</gene>
<keyword evidence="2" id="KW-1185">Reference proteome</keyword>
<dbReference type="KEGG" id="slf:JEQ17_07185"/>
<proteinExistence type="predicted"/>
<organism evidence="1 2">
    <name type="scientific">Streptomyces liliifuscus</name>
    <dbReference type="NCBI Taxonomy" id="2797636"/>
    <lineage>
        <taxon>Bacteria</taxon>
        <taxon>Bacillati</taxon>
        <taxon>Actinomycetota</taxon>
        <taxon>Actinomycetes</taxon>
        <taxon>Kitasatosporales</taxon>
        <taxon>Streptomycetaceae</taxon>
        <taxon>Streptomyces</taxon>
    </lineage>
</organism>
<dbReference type="Proteomes" id="UP000595636">
    <property type="component" value="Chromosome"/>
</dbReference>
<evidence type="ECO:0000313" key="2">
    <source>
        <dbReference type="Proteomes" id="UP000595636"/>
    </source>
</evidence>
<sequence length="59" mass="6124">MVAPVFGARTLQQLHDGLGAVALTLDDVGTSQRDRRLQGGAQALGDLIVSGSEHPTGRL</sequence>
<reference evidence="1 2" key="1">
    <citation type="submission" date="2020-12" db="EMBL/GenBank/DDBJ databases">
        <title>A novel species.</title>
        <authorList>
            <person name="Li K."/>
        </authorList>
    </citation>
    <scope>NUCLEOTIDE SEQUENCE [LARGE SCALE GENOMIC DNA]</scope>
    <source>
        <strain evidence="1 2">ZYC-3</strain>
    </source>
</reference>
<evidence type="ECO:0000313" key="1">
    <source>
        <dbReference type="EMBL" id="QQM39269.1"/>
    </source>
</evidence>
<dbReference type="RefSeq" id="WP_200394423.1">
    <property type="nucleotide sequence ID" value="NZ_CP066831.1"/>
</dbReference>
<dbReference type="AlphaFoldDB" id="A0A7T7I1G0"/>
<dbReference type="EMBL" id="CP066831">
    <property type="protein sequence ID" value="QQM39269.1"/>
    <property type="molecule type" value="Genomic_DNA"/>
</dbReference>
<name>A0A7T7I1G0_9ACTN</name>
<accession>A0A7T7I1G0</accession>
<protein>
    <submittedName>
        <fullName evidence="1">Uncharacterized protein</fullName>
    </submittedName>
</protein>